<evidence type="ECO:0000256" key="2">
    <source>
        <dbReference type="ARBA" id="ARBA00022559"/>
    </source>
</evidence>
<proteinExistence type="evidence at transcript level"/>
<feature type="non-terminal residue" evidence="10">
    <location>
        <position position="1"/>
    </location>
</feature>
<evidence type="ECO:0000313" key="10">
    <source>
        <dbReference type="EMBL" id="AFY06728.1"/>
    </source>
</evidence>
<feature type="region of interest" description="Disordered" evidence="8">
    <location>
        <begin position="1"/>
        <end position="46"/>
    </location>
</feature>
<evidence type="ECO:0000256" key="5">
    <source>
        <dbReference type="ARBA" id="ARBA00022729"/>
    </source>
</evidence>
<dbReference type="SUPFAM" id="SSF54909">
    <property type="entry name" value="Dimeric alpha+beta barrel"/>
    <property type="match status" value="1"/>
</dbReference>
<evidence type="ECO:0000259" key="9">
    <source>
        <dbReference type="Pfam" id="PF20628"/>
    </source>
</evidence>
<dbReference type="EC" id="1.11.1.19" evidence="10"/>
<dbReference type="GO" id="GO:0005829">
    <property type="term" value="C:cytosol"/>
    <property type="evidence" value="ECO:0007669"/>
    <property type="project" value="TreeGrafter"/>
</dbReference>
<dbReference type="AlphaFoldDB" id="A0A023H2M2"/>
<dbReference type="Pfam" id="PF20628">
    <property type="entry name" value="Dyp_perox_C"/>
    <property type="match status" value="1"/>
</dbReference>
<organism evidence="10">
    <name type="scientific">uncultured fungus</name>
    <dbReference type="NCBI Taxonomy" id="175245"/>
    <lineage>
        <taxon>Eukaryota</taxon>
        <taxon>Fungi</taxon>
        <taxon>environmental samples</taxon>
    </lineage>
</organism>
<keyword evidence="2 10" id="KW-0575">Peroxidase</keyword>
<evidence type="ECO:0000256" key="4">
    <source>
        <dbReference type="ARBA" id="ARBA00022723"/>
    </source>
</evidence>
<feature type="compositionally biased region" description="Basic and acidic residues" evidence="8">
    <location>
        <begin position="37"/>
        <end position="46"/>
    </location>
</feature>
<keyword evidence="4" id="KW-0479">Metal-binding</keyword>
<feature type="non-terminal residue" evidence="10">
    <location>
        <position position="135"/>
    </location>
</feature>
<dbReference type="EMBL" id="JQ654389">
    <property type="protein sequence ID" value="AFY06728.1"/>
    <property type="molecule type" value="mRNA"/>
</dbReference>
<evidence type="ECO:0000256" key="3">
    <source>
        <dbReference type="ARBA" id="ARBA00022617"/>
    </source>
</evidence>
<reference evidence="10" key="1">
    <citation type="journal article" date="2014" name="PLoS ONE">
        <title>Widespread occurrence of expressed fungal secretory peroxidases in forest soils.</title>
        <authorList>
            <person name="Kellner H."/>
            <person name="Luis P."/>
            <person name="Pecyna M.J."/>
            <person name="Barbi F."/>
            <person name="Kapturska D."/>
            <person name="Kruger D."/>
            <person name="Zak D.R."/>
            <person name="Marmeisse R."/>
            <person name="Vandenbol M."/>
            <person name="Hofrichter M."/>
        </authorList>
    </citation>
    <scope>NUCLEOTIDE SEQUENCE</scope>
</reference>
<dbReference type="GO" id="GO:0046872">
    <property type="term" value="F:metal ion binding"/>
    <property type="evidence" value="ECO:0007669"/>
    <property type="project" value="UniProtKB-KW"/>
</dbReference>
<evidence type="ECO:0000256" key="6">
    <source>
        <dbReference type="ARBA" id="ARBA00023002"/>
    </source>
</evidence>
<accession>A0A023H2M2</accession>
<evidence type="ECO:0000256" key="7">
    <source>
        <dbReference type="ARBA" id="ARBA00023004"/>
    </source>
</evidence>
<keyword evidence="7" id="KW-0408">Iron</keyword>
<dbReference type="PANTHER" id="PTHR30521:SF4">
    <property type="entry name" value="DEFERROCHELATASE"/>
    <property type="match status" value="1"/>
</dbReference>
<dbReference type="InterPro" id="IPR006314">
    <property type="entry name" value="Dyp_peroxidase"/>
</dbReference>
<keyword evidence="3" id="KW-0349">Heme</keyword>
<feature type="compositionally biased region" description="Basic residues" evidence="8">
    <location>
        <begin position="1"/>
        <end position="11"/>
    </location>
</feature>
<dbReference type="GO" id="GO:0020037">
    <property type="term" value="F:heme binding"/>
    <property type="evidence" value="ECO:0007669"/>
    <property type="project" value="InterPro"/>
</dbReference>
<keyword evidence="5" id="KW-0732">Signal</keyword>
<dbReference type="PANTHER" id="PTHR30521">
    <property type="entry name" value="DEFERROCHELATASE/PEROXIDASE"/>
    <property type="match status" value="1"/>
</dbReference>
<sequence length="135" mass="15133">CPFAAHIRKMNPRGDIGDGGRQRHAIPRRGIPFGPEATDKEREDKMTQQERGLYFVCYQSALMEGFSFLQQQWANLAGFPFPTTDPPQIPGFDPIIGQQTGAGLRTMTGHNRNDVTQTLGLTSQWVNSRGGEYFF</sequence>
<dbReference type="GO" id="GO:0004601">
    <property type="term" value="F:peroxidase activity"/>
    <property type="evidence" value="ECO:0007669"/>
    <property type="project" value="UniProtKB-KW"/>
</dbReference>
<evidence type="ECO:0000256" key="1">
    <source>
        <dbReference type="ARBA" id="ARBA00001970"/>
    </source>
</evidence>
<dbReference type="PROSITE" id="PS51404">
    <property type="entry name" value="DYP_PEROXIDASE"/>
    <property type="match status" value="1"/>
</dbReference>
<name>A0A023H2M2_9FUNG</name>
<keyword evidence="6 10" id="KW-0560">Oxidoreductase</keyword>
<evidence type="ECO:0000256" key="8">
    <source>
        <dbReference type="SAM" id="MobiDB-lite"/>
    </source>
</evidence>
<dbReference type="InterPro" id="IPR011008">
    <property type="entry name" value="Dimeric_a/b-barrel"/>
</dbReference>
<protein>
    <submittedName>
        <fullName evidence="10">Dye-decolorizing peroxidase</fullName>
        <ecNumber evidence="10">1.11.1.19</ecNumber>
    </submittedName>
</protein>
<feature type="domain" description="Dyp-type peroxidase C-terminal" evidence="9">
    <location>
        <begin position="4"/>
        <end position="74"/>
    </location>
</feature>
<comment type="cofactor">
    <cofactor evidence="1">
        <name>heme b</name>
        <dbReference type="ChEBI" id="CHEBI:60344"/>
    </cofactor>
</comment>
<dbReference type="InterPro" id="IPR048328">
    <property type="entry name" value="Dyp_perox_C"/>
</dbReference>